<proteinExistence type="predicted"/>
<reference evidence="2" key="1">
    <citation type="submission" date="2018-02" db="EMBL/GenBank/DDBJ databases">
        <authorList>
            <person name="Hausmann B."/>
        </authorList>
    </citation>
    <scope>NUCLEOTIDE SEQUENCE [LARGE SCALE GENOMIC DNA]</scope>
    <source>
        <strain evidence="2">Peat soil MAG SbA1</strain>
    </source>
</reference>
<organism evidence="1 2">
    <name type="scientific">Candidatus Sulfotelmatobacter kueseliae</name>
    <dbReference type="NCBI Taxonomy" id="2042962"/>
    <lineage>
        <taxon>Bacteria</taxon>
        <taxon>Pseudomonadati</taxon>
        <taxon>Acidobacteriota</taxon>
        <taxon>Terriglobia</taxon>
        <taxon>Terriglobales</taxon>
        <taxon>Candidatus Korobacteraceae</taxon>
        <taxon>Candidatus Sulfotelmatobacter</taxon>
    </lineage>
</organism>
<evidence type="ECO:0008006" key="3">
    <source>
        <dbReference type="Google" id="ProtNLM"/>
    </source>
</evidence>
<dbReference type="EMBL" id="OMOD01000198">
    <property type="protein sequence ID" value="SPF50311.1"/>
    <property type="molecule type" value="Genomic_DNA"/>
</dbReference>
<accession>A0A2U3LEF6</accession>
<evidence type="ECO:0000313" key="2">
    <source>
        <dbReference type="Proteomes" id="UP000238701"/>
    </source>
</evidence>
<dbReference type="Proteomes" id="UP000238701">
    <property type="component" value="Unassembled WGS sequence"/>
</dbReference>
<sequence>MVEVTSEEKDYPVESALVAGEMRGWRAAASGTQTIRLIFDEPQRLKRISLVFEETETERTQEFVLRWSGDGGRSFREIVRQQWNFSPPNAIREVEEFQVALSAVTVLELVIVPDISRGAARASLTSLRLS</sequence>
<evidence type="ECO:0000313" key="1">
    <source>
        <dbReference type="EMBL" id="SPF50311.1"/>
    </source>
</evidence>
<dbReference type="AlphaFoldDB" id="A0A2U3LEF6"/>
<protein>
    <recommendedName>
        <fullName evidence="3">Carbohydrate-binding protein</fullName>
    </recommendedName>
</protein>
<gene>
    <name evidence="1" type="ORF">SBA1_990014</name>
</gene>
<name>A0A2U3LEF6_9BACT</name>